<gene>
    <name evidence="3" type="ORF">VSVS05_03487</name>
</gene>
<dbReference type="SUPFAM" id="SSF51905">
    <property type="entry name" value="FAD/NAD(P)-binding domain"/>
    <property type="match status" value="1"/>
</dbReference>
<feature type="domain" description="FAD dependent oxidoreductase" evidence="2">
    <location>
        <begin position="12"/>
        <end position="372"/>
    </location>
</feature>
<dbReference type="InterPro" id="IPR006076">
    <property type="entry name" value="FAD-dep_OxRdtase"/>
</dbReference>
<dbReference type="Gene3D" id="3.50.50.60">
    <property type="entry name" value="FAD/NAD(P)-binding domain"/>
    <property type="match status" value="1"/>
</dbReference>
<dbReference type="RefSeq" id="WP_065546324.1">
    <property type="nucleotide sequence ID" value="NZ_CP016415.1"/>
</dbReference>
<dbReference type="PATRIC" id="fig|45658.7.peg.3446"/>
<evidence type="ECO:0000313" key="4">
    <source>
        <dbReference type="Proteomes" id="UP000092528"/>
    </source>
</evidence>
<dbReference type="STRING" id="45658.VSVS12_03779"/>
<dbReference type="GO" id="GO:0016491">
    <property type="term" value="F:oxidoreductase activity"/>
    <property type="evidence" value="ECO:0007669"/>
    <property type="project" value="UniProtKB-KW"/>
</dbReference>
<name>A0A1C7FEN4_9VIBR</name>
<dbReference type="GeneID" id="96874919"/>
<protein>
    <recommendedName>
        <fullName evidence="2">FAD dependent oxidoreductase domain-containing protein</fullName>
    </recommendedName>
</protein>
<keyword evidence="4" id="KW-1185">Reference proteome</keyword>
<dbReference type="EMBL" id="CP016415">
    <property type="protein sequence ID" value="ANU38525.1"/>
    <property type="molecule type" value="Genomic_DNA"/>
</dbReference>
<evidence type="ECO:0000256" key="1">
    <source>
        <dbReference type="ARBA" id="ARBA00023002"/>
    </source>
</evidence>
<dbReference type="Proteomes" id="UP000092528">
    <property type="component" value="Chromosome 2"/>
</dbReference>
<sequence length="487" mass="54546">MTLNIDQDKPTKVAVIGGGIAGATTALHLAEQGIEVDLIEKSSSLISGPPICHLHAGGNLYREISLEQCVQLLRQSIESVRLYPHTLNKRPTLIVVPHSDGGDPNELLPRLEQIRAVYRDLVEQDEANRVLGEPEQYFKLYSREELDQLKLREQRAEPQDHDEWLIPFAQQADLDAIHYPVVSVNEYGWSVFRIAASAMLALEQLPNCQMKLNTQLVDMTPSGMQWLLTMDDGQMRYQHHYDYVINACGFETGIVDDLANTPRQRMVEFKAAYVTKWASNQQMWPEVIFHGPRGTPNGMAQLTPYPSSIFQLHGMTKEVTLFEDGLVGSCHQSSQPQLPAPLVNKISQGWRESVRVERSNKAIEHMSRFVPSYADAIEFGLPLFGAQQIPGNDETLRAADVSFAGEHYARIEVVKGSSALEAACKIVEQWQLVGKSKEVINGEPRKMSIEDQHPISCALTESQVVEKAQLLALERGYPTELAQVYGH</sequence>
<proteinExistence type="predicted"/>
<keyword evidence="1" id="KW-0560">Oxidoreductase</keyword>
<reference evidence="3 4" key="1">
    <citation type="submission" date="2016-07" db="EMBL/GenBank/DDBJ databases">
        <title>Genome sequencing of Vibrio scophthalmi strain VS-05, an isolated from Paralichthys olivaceus.</title>
        <authorList>
            <person name="Han H.-J."/>
        </authorList>
    </citation>
    <scope>NUCLEOTIDE SEQUENCE [LARGE SCALE GENOMIC DNA]</scope>
    <source>
        <strain evidence="3 4">VS-05</strain>
    </source>
</reference>
<dbReference type="InterPro" id="IPR036188">
    <property type="entry name" value="FAD/NAD-bd_sf"/>
</dbReference>
<organism evidence="3 4">
    <name type="scientific">Vibrio scophthalmi</name>
    <dbReference type="NCBI Taxonomy" id="45658"/>
    <lineage>
        <taxon>Bacteria</taxon>
        <taxon>Pseudomonadati</taxon>
        <taxon>Pseudomonadota</taxon>
        <taxon>Gammaproteobacteria</taxon>
        <taxon>Vibrionales</taxon>
        <taxon>Vibrionaceae</taxon>
        <taxon>Vibrio</taxon>
    </lineage>
</organism>
<dbReference type="Gene3D" id="3.30.9.10">
    <property type="entry name" value="D-Amino Acid Oxidase, subunit A, domain 2"/>
    <property type="match status" value="1"/>
</dbReference>
<dbReference type="AlphaFoldDB" id="A0A1C7FEN4"/>
<dbReference type="Pfam" id="PF01266">
    <property type="entry name" value="DAO"/>
    <property type="match status" value="1"/>
</dbReference>
<evidence type="ECO:0000313" key="3">
    <source>
        <dbReference type="EMBL" id="ANU38525.1"/>
    </source>
</evidence>
<accession>A0A1C7FEN4</accession>
<evidence type="ECO:0000259" key="2">
    <source>
        <dbReference type="Pfam" id="PF01266"/>
    </source>
</evidence>